<dbReference type="EC" id="1.4.3.-" evidence="8"/>
<evidence type="ECO:0000259" key="11">
    <source>
        <dbReference type="Pfam" id="PF01179"/>
    </source>
</evidence>
<dbReference type="RefSeq" id="WP_282198321.1">
    <property type="nucleotide sequence ID" value="NZ_BOQE01000001.1"/>
</dbReference>
<dbReference type="EMBL" id="BOQE01000001">
    <property type="protein sequence ID" value="GIM45089.1"/>
    <property type="molecule type" value="Genomic_DNA"/>
</dbReference>
<dbReference type="InterPro" id="IPR016182">
    <property type="entry name" value="Cu_amine_oxidase_N-reg"/>
</dbReference>
<dbReference type="Gene3D" id="3.10.450.40">
    <property type="match status" value="2"/>
</dbReference>
<feature type="domain" description="Copper amine oxidase N2-terminal" evidence="12">
    <location>
        <begin position="51"/>
        <end position="131"/>
    </location>
</feature>
<comment type="similarity">
    <text evidence="1 8">Belongs to the copper/topaquinone oxidase family.</text>
</comment>
<dbReference type="InterPro" id="IPR036460">
    <property type="entry name" value="Cu_amine_oxidase_C_sf"/>
</dbReference>
<dbReference type="PANTHER" id="PTHR10638">
    <property type="entry name" value="COPPER AMINE OXIDASE"/>
    <property type="match status" value="1"/>
</dbReference>
<evidence type="ECO:0000259" key="12">
    <source>
        <dbReference type="Pfam" id="PF02727"/>
    </source>
</evidence>
<name>A0AAV4LB41_9BACL</name>
<dbReference type="Proteomes" id="UP001057291">
    <property type="component" value="Unassembled WGS sequence"/>
</dbReference>
<dbReference type="AlphaFoldDB" id="A0AAV4LB41"/>
<dbReference type="InterPro" id="IPR015802">
    <property type="entry name" value="Cu_amine_oxidase_N3"/>
</dbReference>
<dbReference type="PROSITE" id="PS01164">
    <property type="entry name" value="COPPER_AMINE_OXID_1"/>
    <property type="match status" value="1"/>
</dbReference>
<proteinExistence type="inferred from homology"/>
<dbReference type="NCBIfam" id="NF008559">
    <property type="entry name" value="PRK11504.1"/>
    <property type="match status" value="1"/>
</dbReference>
<protein>
    <recommendedName>
        <fullName evidence="8">Amine oxidase</fullName>
        <ecNumber evidence="8">1.4.3.-</ecNumber>
    </recommendedName>
</protein>
<feature type="active site" description="Proton acceptor" evidence="6">
    <location>
        <position position="337"/>
    </location>
</feature>
<keyword evidence="3 6" id="KW-0801">TPQ</keyword>
<dbReference type="InterPro" id="IPR015798">
    <property type="entry name" value="Cu_amine_oxidase_C"/>
</dbReference>
<feature type="chain" id="PRO_5043932484" description="Amine oxidase" evidence="10">
    <location>
        <begin position="32"/>
        <end position="681"/>
    </location>
</feature>
<evidence type="ECO:0000256" key="9">
    <source>
        <dbReference type="SAM" id="MobiDB-lite"/>
    </source>
</evidence>
<comment type="caution">
    <text evidence="14">The sequence shown here is derived from an EMBL/GenBank/DDBJ whole genome shotgun (WGS) entry which is preliminary data.</text>
</comment>
<evidence type="ECO:0000256" key="5">
    <source>
        <dbReference type="ARBA" id="ARBA00023008"/>
    </source>
</evidence>
<dbReference type="GO" id="GO:0009308">
    <property type="term" value="P:amine metabolic process"/>
    <property type="evidence" value="ECO:0007669"/>
    <property type="project" value="UniProtKB-UniRule"/>
</dbReference>
<comment type="PTM">
    <text evidence="7 8">Topaquinone (TPQ) is generated by copper-dependent autoxidation of a specific tyrosyl residue.</text>
</comment>
<sequence length="681" mass="76886">MKKRKTLPVIVMATLALSTAPAVFLNPHASAEEPSSSIAAQSAQKEIPYDPLNPLSADEINQVHSILQNEGYIKPNTRFQEITVKEPKKEDVWNWKPGIKLPRQASVVVLQGKQVIEGVVDLDSKKVISWNEVKNVQGMILLDDWTTAQQAITSSDEYKKALEKRGIKDISKVIATPLTVGYFGPNDVDPHKRLLKVVAYLDTGDGNFWAHPIENLVAVVDLEQKKVIEVQDKGVIPIPMKNDGYANGDKDSKREPQKPLEIVQPEGPSFTVNGDEVKWQNWTFHVRLDPRVGPVISTVTFNDHGNIRKIMYRGNLGGMTVPYGDPSVGWYFKSYMDSGEYGVGNLGRPLAPGTDVPTNAKFFDATLADYQGKPYVVHNVMALFEREGGPEWTHNDFVTGNTESRDRRELVLRFISTVGNYDYIFDWVFQQNGTLRIDTGASGIEAVKGVNSKTIHDHHAEEDTRNGTLIDQNLVAVYHQHIFNFRLDMDVDGQNNSIVEMTPKAQPLNNDGPRKSEMIVDEKIDKTELEAAQKWTDPSKIVLVTNPEKENKQGYPTGYQIIPYAGGTQPFAENPLFTEDDWPIKRVQFTKNHIWVTPNNENEMYPEGKYINQSTEERGLGLWTQQNRPIVNTDDVVWITTGITHIPRAEEWPIMPTEWVSVMLKPFNFFDRTPTLDLPKK</sequence>
<evidence type="ECO:0000256" key="1">
    <source>
        <dbReference type="ARBA" id="ARBA00007983"/>
    </source>
</evidence>
<dbReference type="InterPro" id="IPR049948">
    <property type="entry name" value="Cu_Am_ox_TPQ-bd"/>
</dbReference>
<evidence type="ECO:0000313" key="14">
    <source>
        <dbReference type="EMBL" id="GIM45089.1"/>
    </source>
</evidence>
<dbReference type="InterPro" id="IPR000269">
    <property type="entry name" value="Cu_amine_oxidase"/>
</dbReference>
<dbReference type="PANTHER" id="PTHR10638:SF41">
    <property type="entry name" value="AMINE OXIDASE"/>
    <property type="match status" value="1"/>
</dbReference>
<comment type="cofactor">
    <cofactor evidence="8">
        <name>Cu cation</name>
        <dbReference type="ChEBI" id="CHEBI:23378"/>
    </cofactor>
    <text evidence="8">Contains 1 topaquinone per subunit.</text>
</comment>
<accession>A0AAV4LB41</accession>
<dbReference type="Gene3D" id="2.70.98.20">
    <property type="entry name" value="Copper amine oxidase, catalytic domain"/>
    <property type="match status" value="1"/>
</dbReference>
<evidence type="ECO:0000256" key="8">
    <source>
        <dbReference type="RuleBase" id="RU000672"/>
    </source>
</evidence>
<evidence type="ECO:0000256" key="2">
    <source>
        <dbReference type="ARBA" id="ARBA00022723"/>
    </source>
</evidence>
<gene>
    <name evidence="14" type="ORF">DNHGIG_06380</name>
</gene>
<evidence type="ECO:0000256" key="10">
    <source>
        <dbReference type="SAM" id="SignalP"/>
    </source>
</evidence>
<feature type="compositionally biased region" description="Basic and acidic residues" evidence="9">
    <location>
        <begin position="248"/>
        <end position="258"/>
    </location>
</feature>
<dbReference type="Pfam" id="PF01179">
    <property type="entry name" value="Cu_amine_oxid"/>
    <property type="match status" value="1"/>
</dbReference>
<evidence type="ECO:0000256" key="3">
    <source>
        <dbReference type="ARBA" id="ARBA00022772"/>
    </source>
</evidence>
<feature type="region of interest" description="Disordered" evidence="9">
    <location>
        <begin position="241"/>
        <end position="268"/>
    </location>
</feature>
<feature type="active site" description="Schiff-base intermediate with substrate; via topaquinone" evidence="6">
    <location>
        <position position="421"/>
    </location>
</feature>
<dbReference type="Pfam" id="PF02728">
    <property type="entry name" value="Cu_amine_oxidN3"/>
    <property type="match status" value="1"/>
</dbReference>
<keyword evidence="10" id="KW-0732">Signal</keyword>
<evidence type="ECO:0000259" key="13">
    <source>
        <dbReference type="Pfam" id="PF02728"/>
    </source>
</evidence>
<dbReference type="PROSITE" id="PS01165">
    <property type="entry name" value="COPPER_AMINE_OXID_2"/>
    <property type="match status" value="1"/>
</dbReference>
<reference evidence="14" key="1">
    <citation type="journal article" date="2023" name="Int. J. Syst. Evol. Microbiol.">
        <title>Collibacillus ludicampi gen. nov., sp. nov., a new soil bacterium of the family Alicyclobacillaceae.</title>
        <authorList>
            <person name="Jojima T."/>
            <person name="Ioku Y."/>
            <person name="Fukuta Y."/>
            <person name="Shirasaka N."/>
            <person name="Matsumura Y."/>
            <person name="Mori M."/>
        </authorList>
    </citation>
    <scope>NUCLEOTIDE SEQUENCE</scope>
    <source>
        <strain evidence="14">TP075</strain>
    </source>
</reference>
<dbReference type="SUPFAM" id="SSF49998">
    <property type="entry name" value="Amine oxidase catalytic domain"/>
    <property type="match status" value="1"/>
</dbReference>
<keyword evidence="2 8" id="KW-0479">Metal-binding</keyword>
<keyword evidence="4 8" id="KW-0560">Oxidoreductase</keyword>
<dbReference type="InterPro" id="IPR015800">
    <property type="entry name" value="Cu_amine_oxidase_N2"/>
</dbReference>
<feature type="signal peptide" evidence="10">
    <location>
        <begin position="1"/>
        <end position="31"/>
    </location>
</feature>
<keyword evidence="15" id="KW-1185">Reference proteome</keyword>
<evidence type="ECO:0000256" key="6">
    <source>
        <dbReference type="PIRSR" id="PIRSR600269-50"/>
    </source>
</evidence>
<evidence type="ECO:0000313" key="15">
    <source>
        <dbReference type="Proteomes" id="UP001057291"/>
    </source>
</evidence>
<keyword evidence="5 8" id="KW-0186">Copper</keyword>
<organism evidence="14 15">
    <name type="scientific">Collibacillus ludicampi</name>
    <dbReference type="NCBI Taxonomy" id="2771369"/>
    <lineage>
        <taxon>Bacteria</taxon>
        <taxon>Bacillati</taxon>
        <taxon>Bacillota</taxon>
        <taxon>Bacilli</taxon>
        <taxon>Bacillales</taxon>
        <taxon>Alicyclobacillaceae</taxon>
        <taxon>Collibacillus</taxon>
    </lineage>
</organism>
<dbReference type="InterPro" id="IPR049947">
    <property type="entry name" value="Cu_Am_Ox_Cu-bd"/>
</dbReference>
<dbReference type="GO" id="GO:0005507">
    <property type="term" value="F:copper ion binding"/>
    <property type="evidence" value="ECO:0007669"/>
    <property type="project" value="InterPro"/>
</dbReference>
<feature type="modified residue" description="2',4',5'-topaquinone" evidence="7">
    <location>
        <position position="421"/>
    </location>
</feature>
<dbReference type="GO" id="GO:0048038">
    <property type="term" value="F:quinone binding"/>
    <property type="evidence" value="ECO:0007669"/>
    <property type="project" value="InterPro"/>
</dbReference>
<feature type="domain" description="Copper amine oxidase N3-terminal" evidence="13">
    <location>
        <begin position="139"/>
        <end position="239"/>
    </location>
</feature>
<dbReference type="GO" id="GO:0008131">
    <property type="term" value="F:primary methylamine oxidase activity"/>
    <property type="evidence" value="ECO:0007669"/>
    <property type="project" value="InterPro"/>
</dbReference>
<dbReference type="Pfam" id="PF02727">
    <property type="entry name" value="Cu_amine_oxidN2"/>
    <property type="match status" value="1"/>
</dbReference>
<evidence type="ECO:0000256" key="7">
    <source>
        <dbReference type="PIRSR" id="PIRSR600269-51"/>
    </source>
</evidence>
<dbReference type="SUPFAM" id="SSF54416">
    <property type="entry name" value="Amine oxidase N-terminal region"/>
    <property type="match status" value="2"/>
</dbReference>
<feature type="domain" description="Copper amine oxidase catalytic" evidence="11">
    <location>
        <begin position="260"/>
        <end position="676"/>
    </location>
</feature>
<evidence type="ECO:0000256" key="4">
    <source>
        <dbReference type="ARBA" id="ARBA00023002"/>
    </source>
</evidence>